<evidence type="ECO:0000259" key="7">
    <source>
        <dbReference type="Pfam" id="PF08244"/>
    </source>
</evidence>
<dbReference type="Gene3D" id="2.115.10.20">
    <property type="entry name" value="Glycosyl hydrolase domain, family 43"/>
    <property type="match status" value="1"/>
</dbReference>
<dbReference type="SMART" id="SM00640">
    <property type="entry name" value="Glyco_32"/>
    <property type="match status" value="1"/>
</dbReference>
<evidence type="ECO:0000256" key="1">
    <source>
        <dbReference type="ARBA" id="ARBA00009902"/>
    </source>
</evidence>
<dbReference type="GO" id="GO:0005987">
    <property type="term" value="P:sucrose catabolic process"/>
    <property type="evidence" value="ECO:0007669"/>
    <property type="project" value="TreeGrafter"/>
</dbReference>
<dbReference type="Pfam" id="PF08244">
    <property type="entry name" value="Glyco_hydro_32C"/>
    <property type="match status" value="1"/>
</dbReference>
<evidence type="ECO:0000313" key="9">
    <source>
        <dbReference type="Proteomes" id="UP000243723"/>
    </source>
</evidence>
<sequence length="636" mass="69432">MKSISLLASAALMAAGAAAQDLTADMIETMGNNSLFTRWRPTSHLMAPAGWMNDPCGAMYDPARDLYHIFYQWHPNHINWGNISWGHATSKDLISWTDVGGWEGTDAEALVTAGGNNNSYNGLGIFSGTAQPVNLQGQQDGTLSIFYTSVQYLPTNWRAPYIPGTESQSIATSTDGGETWQQYENNPVIEGPPGGWNITGFRDPFVEPWPEMDALLGQEEAHYYAVFGSGIKGVGPRMPFWSAPASDLTNWTFLGALWEAEGNSTLGNVLASGTNALNFEVSGFFSLPDDEGHLHYFVNTGSEGGNVSFHQSQQWSLFYEGTVSRRANGSAAFNPIAGGAGDYGILYALTSFNDTKRNRRVQYGWAREELVGDGGVFSANQQGFQGALSLPRELFVHTTRGLVNNDGLLGELGPSSITQESNGSFVARTLGVKPLPEVVTGLRNGTTQVSFPNGQFNESTILAANTTNHYELKATVSNATGRVGVRIGVSPDEQEYTLIYYEPSNYTVVIDRTKSSMIQEFNNGSLTGYFRPYHVLPEAGGNATAESLHWDIFVDGSLVEIYINDRFAMTARIYPSKQSSTGVGVYIADDASATYEDVTFWNGLYNVFPQRPLNSSSELIFDTAEQTNNYTWWTGN</sequence>
<dbReference type="SUPFAM" id="SSF75005">
    <property type="entry name" value="Arabinanase/levansucrase/invertase"/>
    <property type="match status" value="1"/>
</dbReference>
<evidence type="ECO:0000256" key="2">
    <source>
        <dbReference type="ARBA" id="ARBA00022801"/>
    </source>
</evidence>
<keyword evidence="9" id="KW-1185">Reference proteome</keyword>
<feature type="domain" description="Glycosyl hydrolase family 32 N-terminal" evidence="6">
    <location>
        <begin position="44"/>
        <end position="398"/>
    </location>
</feature>
<protein>
    <recommendedName>
        <fullName evidence="10">Glycoside hydrolase family 32 protein</fullName>
    </recommendedName>
</protein>
<keyword evidence="2 4" id="KW-0378">Hydrolase</keyword>
<dbReference type="CDD" id="cd18621">
    <property type="entry name" value="GH32_XdINV-like"/>
    <property type="match status" value="1"/>
</dbReference>
<organism evidence="8 9">
    <name type="scientific">Elsinoe australis</name>
    <dbReference type="NCBI Taxonomy" id="40998"/>
    <lineage>
        <taxon>Eukaryota</taxon>
        <taxon>Fungi</taxon>
        <taxon>Dikarya</taxon>
        <taxon>Ascomycota</taxon>
        <taxon>Pezizomycotina</taxon>
        <taxon>Dothideomycetes</taxon>
        <taxon>Dothideomycetidae</taxon>
        <taxon>Myriangiales</taxon>
        <taxon>Elsinoaceae</taxon>
        <taxon>Elsinoe</taxon>
    </lineage>
</organism>
<evidence type="ECO:0000256" key="4">
    <source>
        <dbReference type="RuleBase" id="RU362110"/>
    </source>
</evidence>
<dbReference type="AlphaFoldDB" id="A0A2P7YRD0"/>
<dbReference type="Pfam" id="PF00251">
    <property type="entry name" value="Glyco_hydro_32N"/>
    <property type="match status" value="1"/>
</dbReference>
<dbReference type="OrthoDB" id="202537at2759"/>
<dbReference type="GO" id="GO:0005737">
    <property type="term" value="C:cytoplasm"/>
    <property type="evidence" value="ECO:0007669"/>
    <property type="project" value="TreeGrafter"/>
</dbReference>
<dbReference type="Gene3D" id="2.60.120.560">
    <property type="entry name" value="Exo-inulinase, domain 1"/>
    <property type="match status" value="1"/>
</dbReference>
<reference evidence="8 9" key="1">
    <citation type="submission" date="2017-05" db="EMBL/GenBank/DDBJ databases">
        <title>Draft genome sequence of Elsinoe australis.</title>
        <authorList>
            <person name="Cheng Q."/>
        </authorList>
    </citation>
    <scope>NUCLEOTIDE SEQUENCE [LARGE SCALE GENOMIC DNA]</scope>
    <source>
        <strain evidence="8 9">NL1</strain>
    </source>
</reference>
<gene>
    <name evidence="8" type="ORF">B9Z65_6037</name>
</gene>
<dbReference type="SUPFAM" id="SSF49899">
    <property type="entry name" value="Concanavalin A-like lectins/glucanases"/>
    <property type="match status" value="1"/>
</dbReference>
<dbReference type="PANTHER" id="PTHR42800">
    <property type="entry name" value="EXOINULINASE INUD (AFU_ORTHOLOGUE AFUA_5G00480)"/>
    <property type="match status" value="1"/>
</dbReference>
<evidence type="ECO:0000313" key="8">
    <source>
        <dbReference type="EMBL" id="PSK38484.1"/>
    </source>
</evidence>
<name>A0A2P7YRD0_9PEZI</name>
<dbReference type="PANTHER" id="PTHR42800:SF3">
    <property type="entry name" value="GLYCOSYL HYDROLASE FAMILY 32 N-TERMINAL DOMAIN-CONTAINING PROTEIN"/>
    <property type="match status" value="1"/>
</dbReference>
<comment type="caution">
    <text evidence="8">The sequence shown here is derived from an EMBL/GenBank/DDBJ whole genome shotgun (WGS) entry which is preliminary data.</text>
</comment>
<evidence type="ECO:0008006" key="10">
    <source>
        <dbReference type="Google" id="ProtNLM"/>
    </source>
</evidence>
<dbReference type="InterPro" id="IPR001362">
    <property type="entry name" value="Glyco_hydro_32"/>
</dbReference>
<evidence type="ECO:0000256" key="5">
    <source>
        <dbReference type="SAM" id="SignalP"/>
    </source>
</evidence>
<dbReference type="STRING" id="40998.A0A2P7YRD0"/>
<dbReference type="InterPro" id="IPR013320">
    <property type="entry name" value="ConA-like_dom_sf"/>
</dbReference>
<feature type="signal peptide" evidence="5">
    <location>
        <begin position="1"/>
        <end position="19"/>
    </location>
</feature>
<dbReference type="GO" id="GO:0004575">
    <property type="term" value="F:sucrose alpha-glucosidase activity"/>
    <property type="evidence" value="ECO:0007669"/>
    <property type="project" value="TreeGrafter"/>
</dbReference>
<dbReference type="InterPro" id="IPR013189">
    <property type="entry name" value="Glyco_hydro_32_C"/>
</dbReference>
<evidence type="ECO:0000259" key="6">
    <source>
        <dbReference type="Pfam" id="PF00251"/>
    </source>
</evidence>
<keyword evidence="3 4" id="KW-0326">Glycosidase</keyword>
<keyword evidence="5" id="KW-0732">Signal</keyword>
<dbReference type="EMBL" id="NHZQ01000399">
    <property type="protein sequence ID" value="PSK38484.1"/>
    <property type="molecule type" value="Genomic_DNA"/>
</dbReference>
<feature type="chain" id="PRO_5015135880" description="Glycoside hydrolase family 32 protein" evidence="5">
    <location>
        <begin position="20"/>
        <end position="636"/>
    </location>
</feature>
<proteinExistence type="inferred from homology"/>
<dbReference type="InterPro" id="IPR023296">
    <property type="entry name" value="Glyco_hydro_beta-prop_sf"/>
</dbReference>
<feature type="domain" description="Glycosyl hydrolase family 32 C-terminal" evidence="7">
    <location>
        <begin position="442"/>
        <end position="602"/>
    </location>
</feature>
<accession>A0A2P7YRD0</accession>
<dbReference type="InterPro" id="IPR013148">
    <property type="entry name" value="Glyco_hydro_32_N"/>
</dbReference>
<dbReference type="Proteomes" id="UP000243723">
    <property type="component" value="Unassembled WGS sequence"/>
</dbReference>
<comment type="similarity">
    <text evidence="1 4">Belongs to the glycosyl hydrolase 32 family.</text>
</comment>
<evidence type="ECO:0000256" key="3">
    <source>
        <dbReference type="ARBA" id="ARBA00023295"/>
    </source>
</evidence>